<keyword evidence="6" id="KW-0378">Hydrolase</keyword>
<evidence type="ECO:0000256" key="4">
    <source>
        <dbReference type="ARBA" id="ARBA00038652"/>
    </source>
</evidence>
<dbReference type="Proteomes" id="UP000269374">
    <property type="component" value="Chromosome"/>
</dbReference>
<dbReference type="GO" id="GO:0009307">
    <property type="term" value="P:DNA restriction-modification system"/>
    <property type="evidence" value="ECO:0007669"/>
    <property type="project" value="UniProtKB-KW"/>
</dbReference>
<reference evidence="6 7" key="1">
    <citation type="submission" date="2018-09" db="EMBL/GenBank/DDBJ databases">
        <title>Genome sequencing of strain 1JSPR-7.</title>
        <authorList>
            <person name="Heo J."/>
            <person name="Kim S.-J."/>
            <person name="Kwon S.-W."/>
        </authorList>
    </citation>
    <scope>NUCLEOTIDE SEQUENCE [LARGE SCALE GENOMIC DNA]</scope>
    <source>
        <strain evidence="6 7">1JSPR-7</strain>
    </source>
</reference>
<evidence type="ECO:0000256" key="3">
    <source>
        <dbReference type="ARBA" id="ARBA00023125"/>
    </source>
</evidence>
<evidence type="ECO:0000313" key="6">
    <source>
        <dbReference type="EMBL" id="AYG00027.1"/>
    </source>
</evidence>
<dbReference type="InterPro" id="IPR000055">
    <property type="entry name" value="Restrct_endonuc_typeI_TRD"/>
</dbReference>
<organism evidence="6 7">
    <name type="scientific">Lactococcus allomyrinae</name>
    <dbReference type="NCBI Taxonomy" id="2419773"/>
    <lineage>
        <taxon>Bacteria</taxon>
        <taxon>Bacillati</taxon>
        <taxon>Bacillota</taxon>
        <taxon>Bacilli</taxon>
        <taxon>Lactobacillales</taxon>
        <taxon>Streptococcaceae</taxon>
        <taxon>Lactococcus</taxon>
    </lineage>
</organism>
<comment type="similarity">
    <text evidence="1">Belongs to the type-I restriction system S methylase family.</text>
</comment>
<dbReference type="REBASE" id="274721">
    <property type="entry name" value="S.Lsp7ORF2315P"/>
</dbReference>
<keyword evidence="6" id="KW-0540">Nuclease</keyword>
<keyword evidence="3" id="KW-0238">DNA-binding</keyword>
<dbReference type="InterPro" id="IPR044946">
    <property type="entry name" value="Restrct_endonuc_typeI_TRD_sf"/>
</dbReference>
<dbReference type="GO" id="GO:0003677">
    <property type="term" value="F:DNA binding"/>
    <property type="evidence" value="ECO:0007669"/>
    <property type="project" value="UniProtKB-KW"/>
</dbReference>
<dbReference type="KEGG" id="lact:D7I46_02335"/>
<feature type="domain" description="Type I restriction modification DNA specificity" evidence="5">
    <location>
        <begin position="214"/>
        <end position="389"/>
    </location>
</feature>
<keyword evidence="7" id="KW-1185">Reference proteome</keyword>
<dbReference type="Pfam" id="PF01420">
    <property type="entry name" value="Methylase_S"/>
    <property type="match status" value="2"/>
</dbReference>
<evidence type="ECO:0000313" key="7">
    <source>
        <dbReference type="Proteomes" id="UP000269374"/>
    </source>
</evidence>
<keyword evidence="6" id="KW-0255">Endonuclease</keyword>
<keyword evidence="2" id="KW-0680">Restriction system</keyword>
<dbReference type="CDD" id="cd17281">
    <property type="entry name" value="RMtype1_S_HpyAXIII_TRD1-CR1_like"/>
    <property type="match status" value="1"/>
</dbReference>
<dbReference type="PANTHER" id="PTHR43140:SF1">
    <property type="entry name" value="TYPE I RESTRICTION ENZYME ECOKI SPECIFICITY SUBUNIT"/>
    <property type="match status" value="1"/>
</dbReference>
<gene>
    <name evidence="6" type="ORF">D7I46_02335</name>
</gene>
<evidence type="ECO:0000256" key="2">
    <source>
        <dbReference type="ARBA" id="ARBA00022747"/>
    </source>
</evidence>
<evidence type="ECO:0000259" key="5">
    <source>
        <dbReference type="Pfam" id="PF01420"/>
    </source>
</evidence>
<proteinExistence type="inferred from homology"/>
<dbReference type="OrthoDB" id="9795776at2"/>
<protein>
    <submittedName>
        <fullName evidence="6">Restriction endonuclease subunit S</fullName>
    </submittedName>
</protein>
<dbReference type="AlphaFoldDB" id="A0A387BG99"/>
<dbReference type="GO" id="GO:0004519">
    <property type="term" value="F:endonuclease activity"/>
    <property type="evidence" value="ECO:0007669"/>
    <property type="project" value="UniProtKB-KW"/>
</dbReference>
<sequence>MTMQLLNLIQGADVEWKTVQEVFMLKNGYTPSKSKPEYWENGDVPWFRMEDIRINGHILSDAIQTCHHRGIKGQLFPAGSIIMATTATIGEHAMITVDYMSNQQFTNFTIKEEYRELLDDKFVFYYFYVLDDIAKNNLNQSSMPSVQMDALKKADFPIPPLSTQQKIVEILDKMTDYVTELTAELTLRQKQYSFYRDKLLTFSEDEPFEVRWTTLGEVGEVTKLAGFEFTKYVEYQDAGKIIALRALNIKGKLDLTDVKYIDNSDFSKLKRSKLFAGDMMFTYVGTVGQVALIDENNKYYLAPNVARIRFDKTQVFPEFMRYYFSSNLIGKQIDRFMQSSSMKNLTMENIRKFELPIPTLKEQEHIISILNKFDALTSDVLIGIPKEIELRRKQYEYWREQLFSFKGGRK</sequence>
<comment type="subunit">
    <text evidence="4">The methyltransferase is composed of M and S polypeptides.</text>
</comment>
<dbReference type="InterPro" id="IPR051212">
    <property type="entry name" value="Type-I_RE_S_subunit"/>
</dbReference>
<dbReference type="SUPFAM" id="SSF116734">
    <property type="entry name" value="DNA methylase specificity domain"/>
    <property type="match status" value="2"/>
</dbReference>
<dbReference type="EMBL" id="CP032627">
    <property type="protein sequence ID" value="AYG00027.1"/>
    <property type="molecule type" value="Genomic_DNA"/>
</dbReference>
<dbReference type="PANTHER" id="PTHR43140">
    <property type="entry name" value="TYPE-1 RESTRICTION ENZYME ECOKI SPECIFICITY PROTEIN"/>
    <property type="match status" value="1"/>
</dbReference>
<accession>A0A387BG99</accession>
<dbReference type="RefSeq" id="WP_120771415.1">
    <property type="nucleotide sequence ID" value="NZ_CP032627.1"/>
</dbReference>
<dbReference type="Gene3D" id="3.90.220.20">
    <property type="entry name" value="DNA methylase specificity domains"/>
    <property type="match status" value="2"/>
</dbReference>
<evidence type="ECO:0000256" key="1">
    <source>
        <dbReference type="ARBA" id="ARBA00010923"/>
    </source>
</evidence>
<name>A0A387BG99_9LACT</name>
<feature type="domain" description="Type I restriction modification DNA specificity" evidence="5">
    <location>
        <begin position="14"/>
        <end position="185"/>
    </location>
</feature>